<evidence type="ECO:0000313" key="4">
    <source>
        <dbReference type="Proteomes" id="UP000266649"/>
    </source>
</evidence>
<dbReference type="InterPro" id="IPR002104">
    <property type="entry name" value="Integrase_catalytic"/>
</dbReference>
<comment type="caution">
    <text evidence="3">The sequence shown here is derived from an EMBL/GenBank/DDBJ whole genome shotgun (WGS) entry which is preliminary data.</text>
</comment>
<gene>
    <name evidence="3" type="ORF">D2N39_21395</name>
</gene>
<dbReference type="InterPro" id="IPR011010">
    <property type="entry name" value="DNA_brk_join_enz"/>
</dbReference>
<dbReference type="AlphaFoldDB" id="A0A398BJR3"/>
<sequence>MARKRKFDPETARLWDRLSECHPGYPEARKVSIVSAYRGYREEFGSRLASDAALKGYLERLFEEKGAKRGYAIAMHLRDALSSLWGDDAGAIVTRHVRDIQLRVEVTLKSEWDAVRGAVAHLPAAWRVPFDDFVTRCETDPPDDVLSPFTLKGMAEALSGWAHFRHGDTSRPLTGAELNDYAVHLAESGVWVSAVRSAVTKVYMCYTHILTPGFRSGACQAVLRDLKGRAETAGPCRKNPAQIVPATLLYKTGQEMMDEAQAGSSHDMQAATLYRNGLLLTVAAALPLRRRALASLDLATSFRLEERPVIRVDISGHYLKVRHSEKDYRRYRAQLTSPVVWDAVDVWRQRFRPMFDDGTALWPSMRVRGEALVADVLGQVFGETTSERIGVQVPIHRIRDCVATECIEELEHGAGWAQHLLNHRSAQTATQFYDHSTGIAVSREFGQLVAARRSDPVDLLL</sequence>
<dbReference type="SUPFAM" id="SSF56349">
    <property type="entry name" value="DNA breaking-rejoining enzymes"/>
    <property type="match status" value="1"/>
</dbReference>
<accession>A0A398BJR3</accession>
<reference evidence="3 4" key="1">
    <citation type="submission" date="2018-09" db="EMBL/GenBank/DDBJ databases">
        <title>Gemmobacter lutimaris sp. nov., a marine bacterium isolated from tidal flat.</title>
        <authorList>
            <person name="Lee D.W."/>
            <person name="Yoo Y."/>
            <person name="Kim J.-J."/>
            <person name="Kim B.S."/>
        </authorList>
    </citation>
    <scope>NUCLEOTIDE SEQUENCE [LARGE SCALE GENOMIC DNA]</scope>
    <source>
        <strain evidence="3 4">YJ-T1-11</strain>
    </source>
</reference>
<protein>
    <recommendedName>
        <fullName evidence="2">Tyr recombinase domain-containing protein</fullName>
    </recommendedName>
</protein>
<dbReference type="GO" id="GO:0015074">
    <property type="term" value="P:DNA integration"/>
    <property type="evidence" value="ECO:0007669"/>
    <property type="project" value="InterPro"/>
</dbReference>
<dbReference type="OrthoDB" id="7829643at2"/>
<keyword evidence="1" id="KW-0233">DNA recombination</keyword>
<dbReference type="GO" id="GO:0006310">
    <property type="term" value="P:DNA recombination"/>
    <property type="evidence" value="ECO:0007669"/>
    <property type="project" value="UniProtKB-KW"/>
</dbReference>
<dbReference type="Proteomes" id="UP000266649">
    <property type="component" value="Unassembled WGS sequence"/>
</dbReference>
<evidence type="ECO:0000313" key="3">
    <source>
        <dbReference type="EMBL" id="RID89767.1"/>
    </source>
</evidence>
<feature type="domain" description="Tyr recombinase" evidence="2">
    <location>
        <begin position="243"/>
        <end position="446"/>
    </location>
</feature>
<dbReference type="RefSeq" id="WP_119136785.1">
    <property type="nucleotide sequence ID" value="NZ_QXXQ01000024.1"/>
</dbReference>
<dbReference type="EMBL" id="QXXQ01000024">
    <property type="protein sequence ID" value="RID89767.1"/>
    <property type="molecule type" value="Genomic_DNA"/>
</dbReference>
<dbReference type="Gene3D" id="1.10.443.10">
    <property type="entry name" value="Intergrase catalytic core"/>
    <property type="match status" value="1"/>
</dbReference>
<evidence type="ECO:0000256" key="1">
    <source>
        <dbReference type="ARBA" id="ARBA00023172"/>
    </source>
</evidence>
<dbReference type="PROSITE" id="PS51898">
    <property type="entry name" value="TYR_RECOMBINASE"/>
    <property type="match status" value="1"/>
</dbReference>
<organism evidence="3 4">
    <name type="scientific">Gemmobacter lutimaris</name>
    <dbReference type="NCBI Taxonomy" id="2306023"/>
    <lineage>
        <taxon>Bacteria</taxon>
        <taxon>Pseudomonadati</taxon>
        <taxon>Pseudomonadota</taxon>
        <taxon>Alphaproteobacteria</taxon>
        <taxon>Rhodobacterales</taxon>
        <taxon>Paracoccaceae</taxon>
        <taxon>Gemmobacter</taxon>
    </lineage>
</organism>
<dbReference type="InterPro" id="IPR013762">
    <property type="entry name" value="Integrase-like_cat_sf"/>
</dbReference>
<name>A0A398BJR3_9RHOB</name>
<keyword evidence="4" id="KW-1185">Reference proteome</keyword>
<evidence type="ECO:0000259" key="2">
    <source>
        <dbReference type="PROSITE" id="PS51898"/>
    </source>
</evidence>
<dbReference type="GO" id="GO:0003677">
    <property type="term" value="F:DNA binding"/>
    <property type="evidence" value="ECO:0007669"/>
    <property type="project" value="InterPro"/>
</dbReference>
<proteinExistence type="predicted"/>